<dbReference type="PANTHER" id="PTHR11215:SF1">
    <property type="entry name" value="MYG1 EXONUCLEASE"/>
    <property type="match status" value="1"/>
</dbReference>
<evidence type="ECO:0000256" key="1">
    <source>
        <dbReference type="ARBA" id="ARBA00010105"/>
    </source>
</evidence>
<accession>A0ABY6KP71</accession>
<dbReference type="InterPro" id="IPR003226">
    <property type="entry name" value="MYG1_exonuclease"/>
</dbReference>
<gene>
    <name evidence="2" type="ORF">LAZ67_8000197</name>
</gene>
<dbReference type="PANTHER" id="PTHR11215">
    <property type="entry name" value="METAL DEPENDENT HYDROLASE - RELATED"/>
    <property type="match status" value="1"/>
</dbReference>
<evidence type="ECO:0000313" key="3">
    <source>
        <dbReference type="Proteomes" id="UP001235939"/>
    </source>
</evidence>
<sequence>MSSLCPGKPWQTRLSSAGLVYLHFGHRILTQLLPSPMEDQVLSTLYDKIYENLIEEVDAVDNGISTHDGEPRYRVTTTLSARVKRLNPGWNEPLKEPEDSRFQKAVELVGEEFTDRVQYFTSSWLPARSLVQQALERRLEVDPSGEIMELAQGGCPWQDHLFSLESESGQVKYLIFPDTTGSWRVQAVPIFPGSFNLRKPLKWCGLRGEKLSEACGIPGCIFVHVTGFIGGHSTRDGALALAKLSLS</sequence>
<protein>
    <submittedName>
        <fullName evidence="2">C12orf10</fullName>
    </submittedName>
</protein>
<dbReference type="Pfam" id="PF03690">
    <property type="entry name" value="MYG1_exonuc"/>
    <property type="match status" value="1"/>
</dbReference>
<reference evidence="2 3" key="1">
    <citation type="submission" date="2022-01" db="EMBL/GenBank/DDBJ databases">
        <title>A chromosomal length assembly of Cordylochernes scorpioides.</title>
        <authorList>
            <person name="Zeh D."/>
            <person name="Zeh J."/>
        </authorList>
    </citation>
    <scope>NUCLEOTIDE SEQUENCE [LARGE SCALE GENOMIC DNA]</scope>
    <source>
        <strain evidence="2">IN4F17</strain>
        <tissue evidence="2">Whole Body</tissue>
    </source>
</reference>
<dbReference type="EMBL" id="CP092870">
    <property type="protein sequence ID" value="UYV70664.1"/>
    <property type="molecule type" value="Genomic_DNA"/>
</dbReference>
<comment type="similarity">
    <text evidence="1">Belongs to the MYG1 family.</text>
</comment>
<dbReference type="Proteomes" id="UP001235939">
    <property type="component" value="Chromosome 08"/>
</dbReference>
<evidence type="ECO:0000313" key="2">
    <source>
        <dbReference type="EMBL" id="UYV70664.1"/>
    </source>
</evidence>
<name>A0ABY6KP71_9ARAC</name>
<keyword evidence="3" id="KW-1185">Reference proteome</keyword>
<proteinExistence type="inferred from homology"/>
<organism evidence="2 3">
    <name type="scientific">Cordylochernes scorpioides</name>
    <dbReference type="NCBI Taxonomy" id="51811"/>
    <lineage>
        <taxon>Eukaryota</taxon>
        <taxon>Metazoa</taxon>
        <taxon>Ecdysozoa</taxon>
        <taxon>Arthropoda</taxon>
        <taxon>Chelicerata</taxon>
        <taxon>Arachnida</taxon>
        <taxon>Pseudoscorpiones</taxon>
        <taxon>Cheliferoidea</taxon>
        <taxon>Chernetidae</taxon>
        <taxon>Cordylochernes</taxon>
    </lineage>
</organism>